<sequence length="96" mass="11113">MRLHTLQACVKDIGPEMDTDVEMSKRKENSTLHFLIMYDDHELFKMKAEHFYANYLESSGSGIAAFDLEYDDFANLCGDGKFRRLKAIKDVVWTKA</sequence>
<name>A0AC60P7V0_IXOPE</name>
<gene>
    <name evidence="1" type="ORF">HPB47_007591</name>
</gene>
<evidence type="ECO:0000313" key="2">
    <source>
        <dbReference type="Proteomes" id="UP000805193"/>
    </source>
</evidence>
<dbReference type="Proteomes" id="UP000805193">
    <property type="component" value="Unassembled WGS sequence"/>
</dbReference>
<reference evidence="1 2" key="1">
    <citation type="journal article" date="2020" name="Cell">
        <title>Large-Scale Comparative Analyses of Tick Genomes Elucidate Their Genetic Diversity and Vector Capacities.</title>
        <authorList>
            <consortium name="Tick Genome and Microbiome Consortium (TIGMIC)"/>
            <person name="Jia N."/>
            <person name="Wang J."/>
            <person name="Shi W."/>
            <person name="Du L."/>
            <person name="Sun Y."/>
            <person name="Zhan W."/>
            <person name="Jiang J.F."/>
            <person name="Wang Q."/>
            <person name="Zhang B."/>
            <person name="Ji P."/>
            <person name="Bell-Sakyi L."/>
            <person name="Cui X.M."/>
            <person name="Yuan T.T."/>
            <person name="Jiang B.G."/>
            <person name="Yang W.F."/>
            <person name="Lam T.T."/>
            <person name="Chang Q.C."/>
            <person name="Ding S.J."/>
            <person name="Wang X.J."/>
            <person name="Zhu J.G."/>
            <person name="Ruan X.D."/>
            <person name="Zhao L."/>
            <person name="Wei J.T."/>
            <person name="Ye R.Z."/>
            <person name="Que T.C."/>
            <person name="Du C.H."/>
            <person name="Zhou Y.H."/>
            <person name="Cheng J.X."/>
            <person name="Dai P.F."/>
            <person name="Guo W.B."/>
            <person name="Han X.H."/>
            <person name="Huang E.J."/>
            <person name="Li L.F."/>
            <person name="Wei W."/>
            <person name="Gao Y.C."/>
            <person name="Liu J.Z."/>
            <person name="Shao H.Z."/>
            <person name="Wang X."/>
            <person name="Wang C.C."/>
            <person name="Yang T.C."/>
            <person name="Huo Q.B."/>
            <person name="Li W."/>
            <person name="Chen H.Y."/>
            <person name="Chen S.E."/>
            <person name="Zhou L.G."/>
            <person name="Ni X.B."/>
            <person name="Tian J.H."/>
            <person name="Sheng Y."/>
            <person name="Liu T."/>
            <person name="Pan Y.S."/>
            <person name="Xia L.Y."/>
            <person name="Li J."/>
            <person name="Zhao F."/>
            <person name="Cao W.C."/>
        </authorList>
    </citation>
    <scope>NUCLEOTIDE SEQUENCE [LARGE SCALE GENOMIC DNA]</scope>
    <source>
        <strain evidence="1">Iper-2018</strain>
    </source>
</reference>
<comment type="caution">
    <text evidence="1">The sequence shown here is derived from an EMBL/GenBank/DDBJ whole genome shotgun (WGS) entry which is preliminary data.</text>
</comment>
<evidence type="ECO:0000313" key="1">
    <source>
        <dbReference type="EMBL" id="KAG0415238.1"/>
    </source>
</evidence>
<organism evidence="1 2">
    <name type="scientific">Ixodes persulcatus</name>
    <name type="common">Taiga tick</name>
    <dbReference type="NCBI Taxonomy" id="34615"/>
    <lineage>
        <taxon>Eukaryota</taxon>
        <taxon>Metazoa</taxon>
        <taxon>Ecdysozoa</taxon>
        <taxon>Arthropoda</taxon>
        <taxon>Chelicerata</taxon>
        <taxon>Arachnida</taxon>
        <taxon>Acari</taxon>
        <taxon>Parasitiformes</taxon>
        <taxon>Ixodida</taxon>
        <taxon>Ixodoidea</taxon>
        <taxon>Ixodidae</taxon>
        <taxon>Ixodinae</taxon>
        <taxon>Ixodes</taxon>
    </lineage>
</organism>
<accession>A0AC60P7V0</accession>
<protein>
    <submittedName>
        <fullName evidence="1">Uncharacterized protein</fullName>
    </submittedName>
</protein>
<proteinExistence type="predicted"/>
<keyword evidence="2" id="KW-1185">Reference proteome</keyword>
<dbReference type="EMBL" id="JABSTQ010011094">
    <property type="protein sequence ID" value="KAG0415238.1"/>
    <property type="molecule type" value="Genomic_DNA"/>
</dbReference>